<feature type="transmembrane region" description="Helical" evidence="1">
    <location>
        <begin position="190"/>
        <end position="208"/>
    </location>
</feature>
<comment type="caution">
    <text evidence="3">The sequence shown here is derived from an EMBL/GenBank/DDBJ whole genome shotgun (WGS) entry which is preliminary data.</text>
</comment>
<evidence type="ECO:0000313" key="3">
    <source>
        <dbReference type="EMBL" id="SMX87020.1"/>
    </source>
</evidence>
<dbReference type="AlphaFoldDB" id="A0A2H1JHS9"/>
<evidence type="ECO:0000256" key="1">
    <source>
        <dbReference type="SAM" id="Phobius"/>
    </source>
</evidence>
<dbReference type="InterPro" id="IPR003675">
    <property type="entry name" value="Rce1/LyrA-like_dom"/>
</dbReference>
<feature type="transmembrane region" description="Helical" evidence="1">
    <location>
        <begin position="75"/>
        <end position="97"/>
    </location>
</feature>
<dbReference type="Pfam" id="PF02517">
    <property type="entry name" value="Rce1-like"/>
    <property type="match status" value="1"/>
</dbReference>
<dbReference type="Proteomes" id="UP000234525">
    <property type="component" value="Unassembled WGS sequence"/>
</dbReference>
<feature type="transmembrane region" description="Helical" evidence="1">
    <location>
        <begin position="141"/>
        <end position="160"/>
    </location>
</feature>
<dbReference type="RefSeq" id="WP_241211341.1">
    <property type="nucleotide sequence ID" value="NZ_BJME01000014.1"/>
</dbReference>
<feature type="transmembrane region" description="Helical" evidence="1">
    <location>
        <begin position="241"/>
        <end position="260"/>
    </location>
</feature>
<accession>A0A2H1JHS9</accession>
<sequence length="286" mass="29273">MNGVNVVRLIKQLVAVVAVTALGGVAANIVGGNGVFALLAGLITATLTLIVYRAVVRRTEHRPVVEVSSAGALRALSLGALIGIGLFCLSIAAIALLGGYTVDGLGSPGALLGLLGLMAAAAVTEEVIFRGVLFRVVEERTGSWIAMVVAGLAFGLMHLLNPNASLFGAIAIAVEAGFMLTAAYMATRRLWVPIGLHFGWNIAAGGVFSTEVSGADTPQGLLDATMSGPVLLTGGDFGPEGSVLSIAICILAGAVFVWMAHRRGTILPPRNRRQVPEASLPALSEG</sequence>
<keyword evidence="1" id="KW-1133">Transmembrane helix</keyword>
<dbReference type="GO" id="GO:0080120">
    <property type="term" value="P:CAAX-box protein maturation"/>
    <property type="evidence" value="ECO:0007669"/>
    <property type="project" value="UniProtKB-ARBA"/>
</dbReference>
<feature type="transmembrane region" description="Helical" evidence="1">
    <location>
        <begin position="109"/>
        <end position="129"/>
    </location>
</feature>
<keyword evidence="4" id="KW-1185">Reference proteome</keyword>
<protein>
    <recommendedName>
        <fullName evidence="2">CAAX prenyl protease 2/Lysostaphin resistance protein A-like domain-containing protein</fullName>
    </recommendedName>
</protein>
<evidence type="ECO:0000313" key="4">
    <source>
        <dbReference type="Proteomes" id="UP000234525"/>
    </source>
</evidence>
<gene>
    <name evidence="3" type="ORF">BAUR9175_02447</name>
</gene>
<dbReference type="PANTHER" id="PTHR39430">
    <property type="entry name" value="MEMBRANE-ASSOCIATED PROTEASE-RELATED"/>
    <property type="match status" value="1"/>
</dbReference>
<feature type="domain" description="CAAX prenyl protease 2/Lysostaphin resistance protein A-like" evidence="2">
    <location>
        <begin position="110"/>
        <end position="202"/>
    </location>
</feature>
<feature type="transmembrane region" description="Helical" evidence="1">
    <location>
        <begin position="12"/>
        <end position="30"/>
    </location>
</feature>
<proteinExistence type="predicted"/>
<dbReference type="EMBL" id="FXZB01000016">
    <property type="protein sequence ID" value="SMX87020.1"/>
    <property type="molecule type" value="Genomic_DNA"/>
</dbReference>
<dbReference type="GO" id="GO:0004175">
    <property type="term" value="F:endopeptidase activity"/>
    <property type="evidence" value="ECO:0007669"/>
    <property type="project" value="UniProtKB-ARBA"/>
</dbReference>
<feature type="transmembrane region" description="Helical" evidence="1">
    <location>
        <begin position="36"/>
        <end position="55"/>
    </location>
</feature>
<evidence type="ECO:0000259" key="2">
    <source>
        <dbReference type="Pfam" id="PF02517"/>
    </source>
</evidence>
<dbReference type="PANTHER" id="PTHR39430:SF1">
    <property type="entry name" value="PROTEASE"/>
    <property type="match status" value="1"/>
</dbReference>
<feature type="transmembrane region" description="Helical" evidence="1">
    <location>
        <begin position="166"/>
        <end position="183"/>
    </location>
</feature>
<reference evidence="3" key="1">
    <citation type="submission" date="2017-03" db="EMBL/GenBank/DDBJ databases">
        <authorList>
            <person name="Monnet C."/>
        </authorList>
    </citation>
    <scope>NUCLEOTIDE SEQUENCE [LARGE SCALE GENOMIC DNA]</scope>
    <source>
        <strain evidence="3">ATCC 9175</strain>
    </source>
</reference>
<organism evidence="3 4">
    <name type="scientific">Brevibacterium aurantiacum</name>
    <dbReference type="NCBI Taxonomy" id="273384"/>
    <lineage>
        <taxon>Bacteria</taxon>
        <taxon>Bacillati</taxon>
        <taxon>Actinomycetota</taxon>
        <taxon>Actinomycetes</taxon>
        <taxon>Micrococcales</taxon>
        <taxon>Brevibacteriaceae</taxon>
        <taxon>Brevibacterium</taxon>
    </lineage>
</organism>
<keyword evidence="1" id="KW-0472">Membrane</keyword>
<keyword evidence="1" id="KW-0812">Transmembrane</keyword>
<name>A0A2H1JHS9_BREAU</name>